<dbReference type="EMBL" id="MU856839">
    <property type="protein sequence ID" value="KAK4158351.1"/>
    <property type="molecule type" value="Genomic_DNA"/>
</dbReference>
<organism evidence="4 5">
    <name type="scientific">Chaetomidium leptoderma</name>
    <dbReference type="NCBI Taxonomy" id="669021"/>
    <lineage>
        <taxon>Eukaryota</taxon>
        <taxon>Fungi</taxon>
        <taxon>Dikarya</taxon>
        <taxon>Ascomycota</taxon>
        <taxon>Pezizomycotina</taxon>
        <taxon>Sordariomycetes</taxon>
        <taxon>Sordariomycetidae</taxon>
        <taxon>Sordariales</taxon>
        <taxon>Chaetomiaceae</taxon>
        <taxon>Chaetomidium</taxon>
    </lineage>
</organism>
<feature type="domain" description="DUF7708" evidence="2">
    <location>
        <begin position="67"/>
        <end position="179"/>
    </location>
</feature>
<evidence type="ECO:0008006" key="6">
    <source>
        <dbReference type="Google" id="ProtNLM"/>
    </source>
</evidence>
<dbReference type="InterPro" id="IPR056884">
    <property type="entry name" value="NPHP3-like_N"/>
</dbReference>
<keyword evidence="1" id="KW-0677">Repeat</keyword>
<comment type="caution">
    <text evidence="4">The sequence shown here is derived from an EMBL/GenBank/DDBJ whole genome shotgun (WGS) entry which is preliminary data.</text>
</comment>
<dbReference type="InterPro" id="IPR027417">
    <property type="entry name" value="P-loop_NTPase"/>
</dbReference>
<evidence type="ECO:0000313" key="5">
    <source>
        <dbReference type="Proteomes" id="UP001302745"/>
    </source>
</evidence>
<evidence type="ECO:0000259" key="2">
    <source>
        <dbReference type="Pfam" id="PF24809"/>
    </source>
</evidence>
<reference evidence="4" key="2">
    <citation type="submission" date="2023-05" db="EMBL/GenBank/DDBJ databases">
        <authorList>
            <consortium name="Lawrence Berkeley National Laboratory"/>
            <person name="Steindorff A."/>
            <person name="Hensen N."/>
            <person name="Bonometti L."/>
            <person name="Westerberg I."/>
            <person name="Brannstrom I.O."/>
            <person name="Guillou S."/>
            <person name="Cros-Aarteil S."/>
            <person name="Calhoun S."/>
            <person name="Haridas S."/>
            <person name="Kuo A."/>
            <person name="Mondo S."/>
            <person name="Pangilinan J."/>
            <person name="Riley R."/>
            <person name="Labutti K."/>
            <person name="Andreopoulos B."/>
            <person name="Lipzen A."/>
            <person name="Chen C."/>
            <person name="Yanf M."/>
            <person name="Daum C."/>
            <person name="Ng V."/>
            <person name="Clum A."/>
            <person name="Ohm R."/>
            <person name="Martin F."/>
            <person name="Silar P."/>
            <person name="Natvig D."/>
            <person name="Lalanne C."/>
            <person name="Gautier V."/>
            <person name="Ament-Velasquez S.L."/>
            <person name="Kruys A."/>
            <person name="Hutchinson M.I."/>
            <person name="Powell A.J."/>
            <person name="Barry K."/>
            <person name="Miller A.N."/>
            <person name="Grigoriev I.V."/>
            <person name="Debuchy R."/>
            <person name="Gladieux P."/>
            <person name="Thoren M.H."/>
            <person name="Johannesson H."/>
        </authorList>
    </citation>
    <scope>NUCLEOTIDE SEQUENCE</scope>
    <source>
        <strain evidence="4">CBS 538.74</strain>
    </source>
</reference>
<keyword evidence="5" id="KW-1185">Reference proteome</keyword>
<evidence type="ECO:0000259" key="3">
    <source>
        <dbReference type="Pfam" id="PF24883"/>
    </source>
</evidence>
<dbReference type="Pfam" id="PF24809">
    <property type="entry name" value="DUF7708"/>
    <property type="match status" value="1"/>
</dbReference>
<name>A0AAN6VX03_9PEZI</name>
<reference evidence="4" key="1">
    <citation type="journal article" date="2023" name="Mol. Phylogenet. Evol.">
        <title>Genome-scale phylogeny and comparative genomics of the fungal order Sordariales.</title>
        <authorList>
            <person name="Hensen N."/>
            <person name="Bonometti L."/>
            <person name="Westerberg I."/>
            <person name="Brannstrom I.O."/>
            <person name="Guillou S."/>
            <person name="Cros-Aarteil S."/>
            <person name="Calhoun S."/>
            <person name="Haridas S."/>
            <person name="Kuo A."/>
            <person name="Mondo S."/>
            <person name="Pangilinan J."/>
            <person name="Riley R."/>
            <person name="LaButti K."/>
            <person name="Andreopoulos B."/>
            <person name="Lipzen A."/>
            <person name="Chen C."/>
            <person name="Yan M."/>
            <person name="Daum C."/>
            <person name="Ng V."/>
            <person name="Clum A."/>
            <person name="Steindorff A."/>
            <person name="Ohm R.A."/>
            <person name="Martin F."/>
            <person name="Silar P."/>
            <person name="Natvig D.O."/>
            <person name="Lalanne C."/>
            <person name="Gautier V."/>
            <person name="Ament-Velasquez S.L."/>
            <person name="Kruys A."/>
            <person name="Hutchinson M.I."/>
            <person name="Powell A.J."/>
            <person name="Barry K."/>
            <person name="Miller A.N."/>
            <person name="Grigoriev I.V."/>
            <person name="Debuchy R."/>
            <person name="Gladieux P."/>
            <person name="Hiltunen Thoren M."/>
            <person name="Johannesson H."/>
        </authorList>
    </citation>
    <scope>NUCLEOTIDE SEQUENCE</scope>
    <source>
        <strain evidence="4">CBS 538.74</strain>
    </source>
</reference>
<dbReference type="PANTHER" id="PTHR10039">
    <property type="entry name" value="AMELOGENIN"/>
    <property type="match status" value="1"/>
</dbReference>
<protein>
    <recommendedName>
        <fullName evidence="6">NACHT domain-containing protein</fullName>
    </recommendedName>
</protein>
<proteinExistence type="predicted"/>
<dbReference type="Gene3D" id="3.40.50.300">
    <property type="entry name" value="P-loop containing nucleotide triphosphate hydrolases"/>
    <property type="match status" value="1"/>
</dbReference>
<dbReference type="Proteomes" id="UP001302745">
    <property type="component" value="Unassembled WGS sequence"/>
</dbReference>
<gene>
    <name evidence="4" type="ORF">C8A00DRAFT_28632</name>
</gene>
<dbReference type="AlphaFoldDB" id="A0AAN6VX03"/>
<evidence type="ECO:0000313" key="4">
    <source>
        <dbReference type="EMBL" id="KAK4158351.1"/>
    </source>
</evidence>
<sequence length="441" mass="50886">MASPNPPAQGLDAEFRRVVQSFIRNANPTPDELEFFEMTTLDDLKATLCSIEKKQSQRKTLVFLKRIEPFIDTMIEFGKIVEVFLNVTDILAFIWGPLKFLLTVTKSYADAFNSLLEIYQELSEQIPLFESFKSLFSQHGHMRKLLVMIYEDILNFHWMALKYSARVELFRANWKGFTSKVDHIKGNLRRHKDLIESHASVAQVEEIRALRLREKQRSQEDNEDRIRRRKVAVFQWLSPPAVEVTHERYNKVRSSNPESCRKSVLSSFIIDQAKQQTDISVAYFYFAYGDSQRNNFLGMARAILSQLLAQNEALLDCYNSVMAVSCAHGHLSSQQESEKLLETALKSRKTYIVLDGLDECPRDQRKDICTWFRSVVDKLERNKQDEIRCLFVSQEDGFAKKDLSWPCCPRSKSPEIIIGQTSVPLRVARRPGSRRSSAPAG</sequence>
<dbReference type="PANTHER" id="PTHR10039:SF14">
    <property type="entry name" value="NACHT DOMAIN-CONTAINING PROTEIN"/>
    <property type="match status" value="1"/>
</dbReference>
<feature type="domain" description="Nephrocystin 3-like N-terminal" evidence="3">
    <location>
        <begin position="260"/>
        <end position="393"/>
    </location>
</feature>
<dbReference type="InterPro" id="IPR056125">
    <property type="entry name" value="DUF7708"/>
</dbReference>
<evidence type="ECO:0000256" key="1">
    <source>
        <dbReference type="ARBA" id="ARBA00022737"/>
    </source>
</evidence>
<accession>A0AAN6VX03</accession>
<dbReference type="Pfam" id="PF24883">
    <property type="entry name" value="NPHP3_N"/>
    <property type="match status" value="1"/>
</dbReference>